<comment type="caution">
    <text evidence="3">The sequence shown here is derived from an EMBL/GenBank/DDBJ whole genome shotgun (WGS) entry which is preliminary data.</text>
</comment>
<accession>A0ABR3K0A0</accession>
<proteinExistence type="predicted"/>
<reference evidence="4" key="1">
    <citation type="submission" date="2024-06" db="EMBL/GenBank/DDBJ databases">
        <title>Multi-omics analyses provide insights into the biosynthesis of the anticancer antibiotic pleurotin in Hohenbuehelia grisea.</title>
        <authorList>
            <person name="Weaver J.A."/>
            <person name="Alberti F."/>
        </authorList>
    </citation>
    <scope>NUCLEOTIDE SEQUENCE [LARGE SCALE GENOMIC DNA]</scope>
    <source>
        <strain evidence="4">T-177</strain>
    </source>
</reference>
<keyword evidence="2" id="KW-1133">Transmembrane helix</keyword>
<feature type="compositionally biased region" description="Acidic residues" evidence="1">
    <location>
        <begin position="179"/>
        <end position="198"/>
    </location>
</feature>
<feature type="region of interest" description="Disordered" evidence="1">
    <location>
        <begin position="177"/>
        <end position="313"/>
    </location>
</feature>
<feature type="region of interest" description="Disordered" evidence="1">
    <location>
        <begin position="90"/>
        <end position="159"/>
    </location>
</feature>
<feature type="compositionally biased region" description="Low complexity" evidence="1">
    <location>
        <begin position="248"/>
        <end position="261"/>
    </location>
</feature>
<keyword evidence="4" id="KW-1185">Reference proteome</keyword>
<evidence type="ECO:0000256" key="1">
    <source>
        <dbReference type="SAM" id="MobiDB-lite"/>
    </source>
</evidence>
<evidence type="ECO:0000256" key="2">
    <source>
        <dbReference type="SAM" id="Phobius"/>
    </source>
</evidence>
<gene>
    <name evidence="3" type="ORF">HGRIS_006160</name>
</gene>
<feature type="compositionally biased region" description="Basic and acidic residues" evidence="1">
    <location>
        <begin position="266"/>
        <end position="284"/>
    </location>
</feature>
<keyword evidence="2" id="KW-0472">Membrane</keyword>
<feature type="transmembrane region" description="Helical" evidence="2">
    <location>
        <begin position="36"/>
        <end position="55"/>
    </location>
</feature>
<organism evidence="3 4">
    <name type="scientific">Hohenbuehelia grisea</name>
    <dbReference type="NCBI Taxonomy" id="104357"/>
    <lineage>
        <taxon>Eukaryota</taxon>
        <taxon>Fungi</taxon>
        <taxon>Dikarya</taxon>
        <taxon>Basidiomycota</taxon>
        <taxon>Agaricomycotina</taxon>
        <taxon>Agaricomycetes</taxon>
        <taxon>Agaricomycetidae</taxon>
        <taxon>Agaricales</taxon>
        <taxon>Pleurotineae</taxon>
        <taxon>Pleurotaceae</taxon>
        <taxon>Hohenbuehelia</taxon>
    </lineage>
</organism>
<evidence type="ECO:0000313" key="4">
    <source>
        <dbReference type="Proteomes" id="UP001556367"/>
    </source>
</evidence>
<sequence length="460" mass="48772">MRKNSCPHSFHPFSTLCYHILVLKISTSTMHLSKTFSVILLFTVAAVTAFPLSLFQAPVLQPVSLEEAGVLVSTSADHGLPDEELAGVSDATEVGPTNNGDSPDDGPLYVTSNWADPPQDDLGDAPEDSDASDTDLSSGATKEVPTATVEPYDVENNAALGADSELEALSEFAAAIEPVDLDVEEVEDIPVDQGEYDGGEPAADDKEYNEGDEDEEEGDADDDDAEDDDADEDEDDTEGGDVDDRTGDPLPATGAAPTATFTDDEATGKEDASSEGDYSSKDAWDVLPTAAAGEGGADEGGDNVSSTAGTDAGMTEDGDLFALAPPADGVVPVHDSDAAAPVSDLVNSRFADRRPISHVGGQVVTDENGLLVSADDVGMVHRVSRRRRHVRKRTPVPQPKVILRRHVKRASVLEPKVVRPARRQLVKRVLEPKTRIVKRMHSQQDGCIAGFHDNSYSASL</sequence>
<dbReference type="Proteomes" id="UP001556367">
    <property type="component" value="Unassembled WGS sequence"/>
</dbReference>
<evidence type="ECO:0000313" key="3">
    <source>
        <dbReference type="EMBL" id="KAL0961191.1"/>
    </source>
</evidence>
<feature type="compositionally biased region" description="Acidic residues" evidence="1">
    <location>
        <begin position="210"/>
        <end position="241"/>
    </location>
</feature>
<dbReference type="EMBL" id="JASNQZ010000001">
    <property type="protein sequence ID" value="KAL0961191.1"/>
    <property type="molecule type" value="Genomic_DNA"/>
</dbReference>
<feature type="compositionally biased region" description="Acidic residues" evidence="1">
    <location>
        <begin position="118"/>
        <end position="133"/>
    </location>
</feature>
<protein>
    <submittedName>
        <fullName evidence="3">Uncharacterized protein</fullName>
    </submittedName>
</protein>
<keyword evidence="2" id="KW-0812">Transmembrane</keyword>
<name>A0ABR3K0A0_9AGAR</name>